<evidence type="ECO:0000256" key="5">
    <source>
        <dbReference type="SAM" id="Coils"/>
    </source>
</evidence>
<name>N1QKT6_SPHMS</name>
<organism evidence="6 7">
    <name type="scientific">Sphaerulina musiva (strain SO2202)</name>
    <name type="common">Poplar stem canker fungus</name>
    <name type="synonym">Septoria musiva</name>
    <dbReference type="NCBI Taxonomy" id="692275"/>
    <lineage>
        <taxon>Eukaryota</taxon>
        <taxon>Fungi</taxon>
        <taxon>Dikarya</taxon>
        <taxon>Ascomycota</taxon>
        <taxon>Pezizomycotina</taxon>
        <taxon>Dothideomycetes</taxon>
        <taxon>Dothideomycetidae</taxon>
        <taxon>Mycosphaerellales</taxon>
        <taxon>Mycosphaerellaceae</taxon>
        <taxon>Sphaerulina</taxon>
    </lineage>
</organism>
<keyword evidence="7" id="KW-1185">Reference proteome</keyword>
<sequence>MVADALIYHPSVAHFNRFVATTIGRDKTLRTIQYFSRFLAWYLYRTNHPQTTVNIFDQTKKSFGSARKAFRIGKFVEHFKAAAVASDSKSMDPVLKYLAVGRQLGYGFYLLLDAISYFDTTGIYKLQSGARIAKEAYRAWFVGLACNITAGVYTLYNLQQIAKKQQQSVGDAEKKVEQKTLEREKAATQLQLLSDVCDITVPSSAIGMVNLDDGIVGLAGTVSSLIGLTAAWAKTA</sequence>
<evidence type="ECO:0000256" key="2">
    <source>
        <dbReference type="ARBA" id="ARBA00023136"/>
    </source>
</evidence>
<dbReference type="OrthoDB" id="411017at2759"/>
<dbReference type="STRING" id="692275.N1QKT6"/>
<accession>N1QKT6</accession>
<dbReference type="GO" id="GO:0016559">
    <property type="term" value="P:peroxisome fission"/>
    <property type="evidence" value="ECO:0007669"/>
    <property type="project" value="InterPro"/>
</dbReference>
<evidence type="ECO:0000256" key="4">
    <source>
        <dbReference type="ARBA" id="ARBA00046271"/>
    </source>
</evidence>
<keyword evidence="5" id="KW-0175">Coiled coil</keyword>
<dbReference type="EMBL" id="KB456260">
    <property type="protein sequence ID" value="EMF17800.1"/>
    <property type="molecule type" value="Genomic_DNA"/>
</dbReference>
<keyword evidence="2" id="KW-0472">Membrane</keyword>
<feature type="coiled-coil region" evidence="5">
    <location>
        <begin position="162"/>
        <end position="189"/>
    </location>
</feature>
<dbReference type="PANTHER" id="PTHR12652">
    <property type="entry name" value="PEROXISOMAL BIOGENESIS FACTOR 11"/>
    <property type="match status" value="1"/>
</dbReference>
<dbReference type="RefSeq" id="XP_016765921.1">
    <property type="nucleotide sequence ID" value="XM_016903834.1"/>
</dbReference>
<comment type="subcellular location">
    <subcellularLocation>
        <location evidence="4">Peroxisome membrane</location>
    </subcellularLocation>
</comment>
<dbReference type="InterPro" id="IPR008733">
    <property type="entry name" value="PEX11"/>
</dbReference>
<reference evidence="6 7" key="1">
    <citation type="journal article" date="2012" name="PLoS Pathog.">
        <title>Diverse lifestyles and strategies of plant pathogenesis encoded in the genomes of eighteen Dothideomycetes fungi.</title>
        <authorList>
            <person name="Ohm R.A."/>
            <person name="Feau N."/>
            <person name="Henrissat B."/>
            <person name="Schoch C.L."/>
            <person name="Horwitz B.A."/>
            <person name="Barry K.W."/>
            <person name="Condon B.J."/>
            <person name="Copeland A.C."/>
            <person name="Dhillon B."/>
            <person name="Glaser F."/>
            <person name="Hesse C.N."/>
            <person name="Kosti I."/>
            <person name="LaButti K."/>
            <person name="Lindquist E.A."/>
            <person name="Lucas S."/>
            <person name="Salamov A.A."/>
            <person name="Bradshaw R.E."/>
            <person name="Ciuffetti L."/>
            <person name="Hamelin R.C."/>
            <person name="Kema G.H.J."/>
            <person name="Lawrence C."/>
            <person name="Scott J.A."/>
            <person name="Spatafora J.W."/>
            <person name="Turgeon B.G."/>
            <person name="de Wit P.J.G.M."/>
            <person name="Zhong S."/>
            <person name="Goodwin S.B."/>
            <person name="Grigoriev I.V."/>
        </authorList>
    </citation>
    <scope>NUCLEOTIDE SEQUENCE [LARGE SCALE GENOMIC DNA]</scope>
    <source>
        <strain evidence="6 7">SO2202</strain>
    </source>
</reference>
<dbReference type="Pfam" id="PF05648">
    <property type="entry name" value="PEX11"/>
    <property type="match status" value="1"/>
</dbReference>
<dbReference type="PANTHER" id="PTHR12652:SF50">
    <property type="entry name" value="PEROXIN 11"/>
    <property type="match status" value="1"/>
</dbReference>
<gene>
    <name evidence="6" type="ORF">SEPMUDRAFT_146741</name>
</gene>
<protein>
    <submittedName>
        <fullName evidence="6">Peroxin-11</fullName>
    </submittedName>
</protein>
<dbReference type="Proteomes" id="UP000016931">
    <property type="component" value="Unassembled WGS sequence"/>
</dbReference>
<dbReference type="HOGENOM" id="CLU_049216_0_0_1"/>
<evidence type="ECO:0000313" key="7">
    <source>
        <dbReference type="Proteomes" id="UP000016931"/>
    </source>
</evidence>
<keyword evidence="1" id="KW-0962">Peroxisome biogenesis</keyword>
<dbReference type="GO" id="GO:0005778">
    <property type="term" value="C:peroxisomal membrane"/>
    <property type="evidence" value="ECO:0007669"/>
    <property type="project" value="UniProtKB-SubCell"/>
</dbReference>
<evidence type="ECO:0000313" key="6">
    <source>
        <dbReference type="EMBL" id="EMF17800.1"/>
    </source>
</evidence>
<evidence type="ECO:0000256" key="3">
    <source>
        <dbReference type="ARBA" id="ARBA00023140"/>
    </source>
</evidence>
<dbReference type="GeneID" id="27900971"/>
<proteinExistence type="predicted"/>
<dbReference type="OMA" id="AYHPTVA"/>
<dbReference type="eggNOG" id="KOG4186">
    <property type="taxonomic scope" value="Eukaryota"/>
</dbReference>
<keyword evidence="3" id="KW-0576">Peroxisome</keyword>
<evidence type="ECO:0000256" key="1">
    <source>
        <dbReference type="ARBA" id="ARBA00022593"/>
    </source>
</evidence>
<dbReference type="AlphaFoldDB" id="N1QKT6"/>